<comment type="caution">
    <text evidence="6">The sequence shown here is derived from an EMBL/GenBank/DDBJ whole genome shotgun (WGS) entry which is preliminary data.</text>
</comment>
<organism evidence="6 7">
    <name type="scientific">candidate division WS5 bacterium</name>
    <dbReference type="NCBI Taxonomy" id="2093353"/>
    <lineage>
        <taxon>Bacteria</taxon>
        <taxon>candidate division WS5</taxon>
    </lineage>
</organism>
<evidence type="ECO:0000256" key="2">
    <source>
        <dbReference type="ARBA" id="ARBA00022692"/>
    </source>
</evidence>
<feature type="transmembrane region" description="Helical" evidence="5">
    <location>
        <begin position="7"/>
        <end position="27"/>
    </location>
</feature>
<feature type="transmembrane region" description="Helical" evidence="5">
    <location>
        <begin position="47"/>
        <end position="69"/>
    </location>
</feature>
<evidence type="ECO:0000256" key="5">
    <source>
        <dbReference type="SAM" id="Phobius"/>
    </source>
</evidence>
<protein>
    <recommendedName>
        <fullName evidence="8">Dolichol phosphate-mannose biosynthesis regulatory protein</fullName>
    </recommendedName>
</protein>
<dbReference type="InterPro" id="IPR009914">
    <property type="entry name" value="DPM2"/>
</dbReference>
<keyword evidence="3 5" id="KW-1133">Transmembrane helix</keyword>
<comment type="subcellular location">
    <subcellularLocation>
        <location evidence="1">Membrane</location>
        <topology evidence="1">Multi-pass membrane protein</topology>
    </subcellularLocation>
</comment>
<dbReference type="GO" id="GO:0016020">
    <property type="term" value="C:membrane"/>
    <property type="evidence" value="ECO:0007669"/>
    <property type="project" value="UniProtKB-SubCell"/>
</dbReference>
<evidence type="ECO:0000256" key="4">
    <source>
        <dbReference type="ARBA" id="ARBA00023136"/>
    </source>
</evidence>
<proteinExistence type="predicted"/>
<dbReference type="GO" id="GO:0030234">
    <property type="term" value="F:enzyme regulator activity"/>
    <property type="evidence" value="ECO:0007669"/>
    <property type="project" value="InterPro"/>
</dbReference>
<gene>
    <name evidence="6" type="ORF">C4544_03800</name>
</gene>
<dbReference type="AlphaFoldDB" id="A0A419DD42"/>
<dbReference type="Pfam" id="PF07297">
    <property type="entry name" value="DPM2"/>
    <property type="match status" value="1"/>
</dbReference>
<evidence type="ECO:0000313" key="7">
    <source>
        <dbReference type="Proteomes" id="UP000285655"/>
    </source>
</evidence>
<keyword evidence="2 5" id="KW-0812">Transmembrane</keyword>
<accession>A0A419DD42</accession>
<evidence type="ECO:0000313" key="6">
    <source>
        <dbReference type="EMBL" id="RJO61061.1"/>
    </source>
</evidence>
<keyword evidence="4 5" id="KW-0472">Membrane</keyword>
<sequence>MEKKNYGILLILVSIVVAVVYTFWVPLSYLMNDGIEPLILKDILPPPIWGIIIPVFLLMLFTTFIFGWIGWNILHAPPQEDISLKELEGKK</sequence>
<evidence type="ECO:0000256" key="3">
    <source>
        <dbReference type="ARBA" id="ARBA00022989"/>
    </source>
</evidence>
<dbReference type="EMBL" id="QZJW01000031">
    <property type="protein sequence ID" value="RJO61061.1"/>
    <property type="molecule type" value="Genomic_DNA"/>
</dbReference>
<evidence type="ECO:0000256" key="1">
    <source>
        <dbReference type="ARBA" id="ARBA00004141"/>
    </source>
</evidence>
<dbReference type="Proteomes" id="UP000285655">
    <property type="component" value="Unassembled WGS sequence"/>
</dbReference>
<evidence type="ECO:0008006" key="8">
    <source>
        <dbReference type="Google" id="ProtNLM"/>
    </source>
</evidence>
<reference evidence="6 7" key="1">
    <citation type="journal article" date="2017" name="ISME J.">
        <title>Energy and carbon metabolisms in a deep terrestrial subsurface fluid microbial community.</title>
        <authorList>
            <person name="Momper L."/>
            <person name="Jungbluth S.P."/>
            <person name="Lee M.D."/>
            <person name="Amend J.P."/>
        </authorList>
    </citation>
    <scope>NUCLEOTIDE SEQUENCE [LARGE SCALE GENOMIC DNA]</scope>
    <source>
        <strain evidence="6">SURF_29</strain>
    </source>
</reference>
<name>A0A419DD42_9BACT</name>
<dbReference type="GO" id="GO:0180047">
    <property type="term" value="P:dolichol phosphate mannose biosynthetic process"/>
    <property type="evidence" value="ECO:0007669"/>
    <property type="project" value="InterPro"/>
</dbReference>